<evidence type="ECO:0000313" key="3">
    <source>
        <dbReference type="EMBL" id="KAG5315015.1"/>
    </source>
</evidence>
<feature type="non-terminal residue" evidence="3">
    <location>
        <position position="2684"/>
    </location>
</feature>
<feature type="compositionally biased region" description="Basic and acidic residues" evidence="1">
    <location>
        <begin position="743"/>
        <end position="770"/>
    </location>
</feature>
<reference evidence="3" key="1">
    <citation type="submission" date="2020-02" db="EMBL/GenBank/DDBJ databases">
        <title>Relaxed selection underlies rapid genomic changes in the transitions from sociality to social parasitism in ants.</title>
        <authorList>
            <person name="Bi X."/>
        </authorList>
    </citation>
    <scope>NUCLEOTIDE SEQUENCE</scope>
    <source>
        <strain evidence="3">BGI-DK2013a</strain>
        <tissue evidence="3">Whole body</tissue>
    </source>
</reference>
<protein>
    <submittedName>
        <fullName evidence="3">TUD protein</fullName>
    </submittedName>
</protein>
<dbReference type="PANTHER" id="PTHR22948">
    <property type="entry name" value="TUDOR DOMAIN CONTAINING PROTEIN"/>
    <property type="match status" value="1"/>
</dbReference>
<feature type="compositionally biased region" description="Basic and acidic residues" evidence="1">
    <location>
        <begin position="716"/>
        <end position="734"/>
    </location>
</feature>
<feature type="domain" description="Tudor" evidence="2">
    <location>
        <begin position="1805"/>
        <end position="1865"/>
    </location>
</feature>
<feature type="compositionally biased region" description="Polar residues" evidence="1">
    <location>
        <begin position="2587"/>
        <end position="2596"/>
    </location>
</feature>
<dbReference type="PROSITE" id="PS50304">
    <property type="entry name" value="TUDOR"/>
    <property type="match status" value="9"/>
</dbReference>
<feature type="region of interest" description="Disordered" evidence="1">
    <location>
        <begin position="2552"/>
        <end position="2596"/>
    </location>
</feature>
<keyword evidence="4" id="KW-1185">Reference proteome</keyword>
<dbReference type="Gene3D" id="2.40.50.90">
    <property type="match status" value="8"/>
</dbReference>
<dbReference type="Pfam" id="PF00567">
    <property type="entry name" value="TUDOR"/>
    <property type="match status" value="10"/>
</dbReference>
<feature type="non-terminal residue" evidence="3">
    <location>
        <position position="1"/>
    </location>
</feature>
<feature type="domain" description="Tudor" evidence="2">
    <location>
        <begin position="339"/>
        <end position="400"/>
    </location>
</feature>
<evidence type="ECO:0000259" key="2">
    <source>
        <dbReference type="PROSITE" id="PS50304"/>
    </source>
</evidence>
<dbReference type="SMART" id="SM00333">
    <property type="entry name" value="TUDOR"/>
    <property type="match status" value="10"/>
</dbReference>
<dbReference type="GO" id="GO:0005737">
    <property type="term" value="C:cytoplasm"/>
    <property type="evidence" value="ECO:0007669"/>
    <property type="project" value="UniProtKB-ARBA"/>
</dbReference>
<feature type="domain" description="Tudor" evidence="2">
    <location>
        <begin position="1997"/>
        <end position="2055"/>
    </location>
</feature>
<accession>A0A836F8T3</accession>
<sequence length="2684" mass="306658">MLPERANMSQQSTSELVVYITHVEPDDIYLKIWAQMDRQTAIAIEQYIFPLIEQFNQGYGCPSKTNRLMVGSLCCAKFQTEGYYRAKIVSIRPDGMIVVQFIDYGNMEAISLNDIHLLDNIRGAEPLQAYPVMATEFTLLNVLPVNGVWDNRTIESIKKSICYNEYRVLVQMMNNHYLIKLWYNNEDFSELLVKERMALPATLQDMFRPKHTPQLRMQQISYQQQNKGNVNNFAAMPMMQNPNHNANVQGMYHKTFSPNVNQPKHIAQPILQHPPPPPIQEALVFKSRVLEVGSRHDVFISHVEDGPQKFSIQVENARDVLTCLMTEINNHPKKPLQEPPLPGSVCLGRYKDPGGERVLCRAVVMSVMEHKCKLYYVDFGHTEVLPYTDIFQLPPEYINPKVLSIRFTLSGLKELIITQKMKEYFKELVYRRLLILHVRPPEGPPLIQYGDLYDNGVNVKDLLKKAFPEPAAIVPITYSYPQLRRLTKDFQEVIYVSYVESCKKFFVQLDSGVKSLESIMAGLTQYAKTASTLNIAQLKAGQPCAALYDSQWYRAQILGIVGDKVKVVYVDYGNEEIVSVISLRVIHDDLVTKLPAQAIQCALNGYEVLSLDQEVSNHFERLTLEKRFYMKVVAAQPNGLLVDLFEFDTMRSVHPQLLNNLFCDKTENSTSSRNEEVQHSVKNESEDKDKYNKRSNMDSWNRNQNAKPFQDNKSSNWRDESSQEKQYDNRRERSGTYSYRDSSQNDRFIRDKPTNNRFDREKSYNKHDESDGNSFNRDSFNRGTSRDNGNRFSGNERRYNRYNSDKNSDKDSDTSSKDNDRRGKSGFKRNDFNDNRGGNRNGGASDRWQTSNWNDKKSSYKANYRNDKFNGDDSNNKFRKENNTSDVTYNQTTECESRKKNNLNNRLQDNITASKKSQLMKIDITLGSVKNCELVFLNSPLDFFVQLSPECLELNSVMERIAAIYENGGDTMQASEIQSGIYCIAQYSEDLKWYRAVIKSVEENSATVEFVDYGNTELVNFMNIKVILEEFLKLPMQAVHCKLLGLTNTGNEEEQHAIFLEKTDGKSLQAEFVFEENEMYKVLLREVVDDVSNIKYINEEFCTIADLTKAKQTATNKKAFKTVTENRMVTKYASPDSKWQTTLYEPESKHDIIVTWFINPNKLYCQILSKETEFKTMMSEIQKTYTSNSKFVTYKLETSQFYCFYSKNRFIYISIFSEDKAFYRAEVVNIDTLMDTYVVRYIDFGNCASVDRRNIYPVEKKFMQLPKLAVLCSLKDIGPNNSNWSGMDNNALDACFNADKYECTFHSFSDDLYVISLNRNGQDVGSMLIQQNLAVSTKIETVSEISNIKEKEFNDVERVDISLLGGQTLKMRISNVESTAQFYVQLPSAIKCENIVDQYMTDKDTKVMPRLSTRELCLGAGCLVNTNGTWRRAVVINCTRSNGFDVKLIDTGMYDEILDNALALPGELATMQNQALECSLQNVTASPNADKQLKELEGTEILIYVEEVNNSRFVNFAVIINIQTSFWLMDINIFYLYRLIVKLYDLFGNGIINTEEKIPPVCAMPILSSTHNVFVSYADHPTNIWLQRYLDVDLETKLARDLQQYYASSGQNLKPEIHLLCATKYSDDGQWYRGKIISLTETTAYINYIDYGNSEEVALDSLMVLEPQFYEPPQLGINVSLSISLTGTEAEQKDILQTHLMSKDFVATFYNVHKKWVVDLTENGKKLSDKFRSLNLVEIEQTFESAPQLASQIHETTPGRFDVCVSHVDSPSQFWLQYMDKITALNEKQQQLQLEVSNFLTIDGIPEEGTLCVAVYTIDDLWYRAEVLDADEDITTVRFIDYGNTDVIDNKASNIRQIPDDWKNLEIFAFKCRLDVIPVDTEDWSESTCERFQNIVTSVESLQALIVADTMPKRVELFIDNKSVSETLVEEKHAIIINIEQELVNEIVDLELDPHSAFVCHINSPSEFWVQEEKSVADLEVMADRFMVADMFSKIEERKEGLLCVAKYPEDEQWYRARIVSHDDNGTQVIYIDYGNSAISTEIRTIPEDLASIPPLSRKCCLELPSQVAEWSEQAREKFVKLAADGATIFLLDVLKDQETSLVKLTLDGQNVTDILGNMCEQNLPVIEERLPPLGEENSPNVMVSHINCPNEFWIQAESSISELEVMSDRLRDAESFLTLNNLDVGMVCAARYPEDGYWYRAKIVRHCEEGTEVLYMDYGNSAVTEELRVLPEDIVNIPILSKLCALEKPNNIVEWSEKACDKFKELAAEGATMFQFESLDEDDPMHVRLCLNGTNVIDLLSECENIPEVIEIIETDDENIAENNIDMEIQETMSYEYQLINDKETVLNQTDDVECINQMKKLEINEVASNELTNSDIDEKCEDQQIANFSEIKKNIDDSSEITAVECTSSMLKDIISAVVMEKGLDVTVRNETISNAITSIEPYLTSSSNVKELSIDEIIENMIKNATDDLESQKIDDANLLNTRRDIENLESNKVLSVTTEAQPQDTQLHTSQVQNVEQEICIKMESDANESSKSEILEMVSRLPKEQINLEQIQRQNPTKNETIPESINNGLESHSENTDTSHADSSSGLSCTAESPIIKTEPIMQHSHSEKQSEDILCVSEGESSKLNESKTEAKCSLTPKISHSEKIVTAVVNPYVQSVLDTNETDEVLSISLEDNIPK</sequence>
<dbReference type="Gene3D" id="2.30.30.140">
    <property type="match status" value="10"/>
</dbReference>
<dbReference type="EMBL" id="JAANHZ010000132">
    <property type="protein sequence ID" value="KAG5315015.1"/>
    <property type="molecule type" value="Genomic_DNA"/>
</dbReference>
<evidence type="ECO:0000256" key="1">
    <source>
        <dbReference type="SAM" id="MobiDB-lite"/>
    </source>
</evidence>
<feature type="compositionally biased region" description="Basic and acidic residues" evidence="1">
    <location>
        <begin position="2577"/>
        <end position="2586"/>
    </location>
</feature>
<feature type="compositionally biased region" description="Polar residues" evidence="1">
    <location>
        <begin position="884"/>
        <end position="894"/>
    </location>
</feature>
<gene>
    <name evidence="3" type="primary">Tud</name>
    <name evidence="3" type="ORF">G6Z75_0005750</name>
</gene>
<feature type="compositionally biased region" description="Polar residues" evidence="1">
    <location>
        <begin position="772"/>
        <end position="783"/>
    </location>
</feature>
<feature type="compositionally biased region" description="Basic and acidic residues" evidence="1">
    <location>
        <begin position="784"/>
        <end position="834"/>
    </location>
</feature>
<feature type="domain" description="Tudor" evidence="2">
    <location>
        <begin position="2182"/>
        <end position="2240"/>
    </location>
</feature>
<dbReference type="InterPro" id="IPR002999">
    <property type="entry name" value="Tudor"/>
</dbReference>
<feature type="domain" description="Tudor" evidence="2">
    <location>
        <begin position="1205"/>
        <end position="1265"/>
    </location>
</feature>
<feature type="compositionally biased region" description="Polar residues" evidence="1">
    <location>
        <begin position="2552"/>
        <end position="2576"/>
    </location>
</feature>
<dbReference type="Proteomes" id="UP000667349">
    <property type="component" value="Unassembled WGS sequence"/>
</dbReference>
<dbReference type="InterPro" id="IPR035437">
    <property type="entry name" value="SNase_OB-fold_sf"/>
</dbReference>
<dbReference type="FunFam" id="2.30.30.140:FF:000018">
    <property type="entry name" value="Serine/threonine-protein kinase 31"/>
    <property type="match status" value="2"/>
</dbReference>
<feature type="domain" description="Tudor" evidence="2">
    <location>
        <begin position="67"/>
        <end position="125"/>
    </location>
</feature>
<feature type="compositionally biased region" description="Basic and acidic residues" evidence="1">
    <location>
        <begin position="854"/>
        <end position="883"/>
    </location>
</feature>
<dbReference type="SUPFAM" id="SSF63748">
    <property type="entry name" value="Tudor/PWWP/MBT"/>
    <property type="match status" value="10"/>
</dbReference>
<dbReference type="CDD" id="cd20379">
    <property type="entry name" value="Tudor_dTUD-like"/>
    <property type="match status" value="1"/>
</dbReference>
<feature type="domain" description="Tudor" evidence="2">
    <location>
        <begin position="1614"/>
        <end position="1672"/>
    </location>
</feature>
<evidence type="ECO:0000313" key="4">
    <source>
        <dbReference type="Proteomes" id="UP000667349"/>
    </source>
</evidence>
<proteinExistence type="predicted"/>
<feature type="compositionally biased region" description="Polar residues" evidence="1">
    <location>
        <begin position="697"/>
        <end position="715"/>
    </location>
</feature>
<feature type="compositionally biased region" description="Low complexity" evidence="1">
    <location>
        <begin position="835"/>
        <end position="847"/>
    </location>
</feature>
<organism evidence="3 4">
    <name type="scientific">Acromyrmex insinuator</name>
    <dbReference type="NCBI Taxonomy" id="230686"/>
    <lineage>
        <taxon>Eukaryota</taxon>
        <taxon>Metazoa</taxon>
        <taxon>Ecdysozoa</taxon>
        <taxon>Arthropoda</taxon>
        <taxon>Hexapoda</taxon>
        <taxon>Insecta</taxon>
        <taxon>Pterygota</taxon>
        <taxon>Neoptera</taxon>
        <taxon>Endopterygota</taxon>
        <taxon>Hymenoptera</taxon>
        <taxon>Apocrita</taxon>
        <taxon>Aculeata</taxon>
        <taxon>Formicoidea</taxon>
        <taxon>Formicidae</taxon>
        <taxon>Myrmicinae</taxon>
        <taxon>Acromyrmex</taxon>
    </lineage>
</organism>
<dbReference type="InterPro" id="IPR050621">
    <property type="entry name" value="Tudor_domain_containing"/>
</dbReference>
<dbReference type="PANTHER" id="PTHR22948:SF29">
    <property type="entry name" value="FI02030P-RELATED"/>
    <property type="match status" value="1"/>
</dbReference>
<feature type="domain" description="Tudor" evidence="2">
    <location>
        <begin position="976"/>
        <end position="1034"/>
    </location>
</feature>
<feature type="region of interest" description="Disordered" evidence="1">
    <location>
        <begin position="669"/>
        <end position="897"/>
    </location>
</feature>
<comment type="caution">
    <text evidence="3">The sequence shown here is derived from an EMBL/GenBank/DDBJ whole genome shotgun (WGS) entry which is preliminary data.</text>
</comment>
<name>A0A836F8T3_9HYME</name>
<feature type="domain" description="Tudor" evidence="2">
    <location>
        <begin position="537"/>
        <end position="593"/>
    </location>
</feature>
<feature type="compositionally biased region" description="Basic and acidic residues" evidence="1">
    <location>
        <begin position="673"/>
        <end position="696"/>
    </location>
</feature>